<gene>
    <name evidence="2" type="ORF">TIFTF001_026181</name>
</gene>
<feature type="region of interest" description="Disordered" evidence="1">
    <location>
        <begin position="267"/>
        <end position="302"/>
    </location>
</feature>
<evidence type="ECO:0000313" key="3">
    <source>
        <dbReference type="Proteomes" id="UP001187192"/>
    </source>
</evidence>
<dbReference type="PANTHER" id="PTHR46975:SF2">
    <property type="entry name" value="PROTEIN SWEETIE"/>
    <property type="match status" value="1"/>
</dbReference>
<feature type="compositionally biased region" description="Acidic residues" evidence="1">
    <location>
        <begin position="283"/>
        <end position="301"/>
    </location>
</feature>
<organism evidence="2 3">
    <name type="scientific">Ficus carica</name>
    <name type="common">Common fig</name>
    <dbReference type="NCBI Taxonomy" id="3494"/>
    <lineage>
        <taxon>Eukaryota</taxon>
        <taxon>Viridiplantae</taxon>
        <taxon>Streptophyta</taxon>
        <taxon>Embryophyta</taxon>
        <taxon>Tracheophyta</taxon>
        <taxon>Spermatophyta</taxon>
        <taxon>Magnoliopsida</taxon>
        <taxon>eudicotyledons</taxon>
        <taxon>Gunneridae</taxon>
        <taxon>Pentapetalae</taxon>
        <taxon>rosids</taxon>
        <taxon>fabids</taxon>
        <taxon>Rosales</taxon>
        <taxon>Moraceae</taxon>
        <taxon>Ficeae</taxon>
        <taxon>Ficus</taxon>
    </lineage>
</organism>
<dbReference type="AlphaFoldDB" id="A0AA88IT18"/>
<dbReference type="GO" id="GO:0005975">
    <property type="term" value="P:carbohydrate metabolic process"/>
    <property type="evidence" value="ECO:0007669"/>
    <property type="project" value="InterPro"/>
</dbReference>
<dbReference type="SUPFAM" id="SSF48371">
    <property type="entry name" value="ARM repeat"/>
    <property type="match status" value="1"/>
</dbReference>
<accession>A0AA88IT18</accession>
<evidence type="ECO:0000256" key="1">
    <source>
        <dbReference type="SAM" id="MobiDB-lite"/>
    </source>
</evidence>
<reference evidence="2" key="1">
    <citation type="submission" date="2023-07" db="EMBL/GenBank/DDBJ databases">
        <title>draft genome sequence of fig (Ficus carica).</title>
        <authorList>
            <person name="Takahashi T."/>
            <person name="Nishimura K."/>
        </authorList>
    </citation>
    <scope>NUCLEOTIDE SEQUENCE</scope>
</reference>
<dbReference type="Gramene" id="FCD_00024454-RA">
    <property type="protein sequence ID" value="FCD_00024454-RA:cds"/>
    <property type="gene ID" value="FCD_00024454"/>
</dbReference>
<feature type="compositionally biased region" description="Polar residues" evidence="1">
    <location>
        <begin position="348"/>
        <end position="357"/>
    </location>
</feature>
<name>A0AA88IT18_FICCA</name>
<dbReference type="InterPro" id="IPR044218">
    <property type="entry name" value="SWEETIE"/>
</dbReference>
<proteinExistence type="predicted"/>
<dbReference type="EMBL" id="BTGU01000068">
    <property type="protein sequence ID" value="GMN57078.1"/>
    <property type="molecule type" value="Genomic_DNA"/>
</dbReference>
<feature type="compositionally biased region" description="Acidic residues" evidence="1">
    <location>
        <begin position="363"/>
        <end position="372"/>
    </location>
</feature>
<keyword evidence="3" id="KW-1185">Reference proteome</keyword>
<comment type="caution">
    <text evidence="2">The sequence shown here is derived from an EMBL/GenBank/DDBJ whole genome shotgun (WGS) entry which is preliminary data.</text>
</comment>
<evidence type="ECO:0000313" key="2">
    <source>
        <dbReference type="EMBL" id="GMN57078.1"/>
    </source>
</evidence>
<sequence>MILGSCLDAIATLSKDCIERIHLLESKSDLRTLWQSKLAFSLEQTLLFAKLGHEMECLGGHTDDDRVYFTMLNNCTGCFQTTLTDSNIRVQAIGLQVLKGMAQRGTNVEDNAFLMFFAGELVKDIFVIILKTLKKPVSKESAAIAIECLRLLVVLQTVSKDLDCQRGYVSLFLEATVMIITAQNDGYSQEFNDLRSTAIRLVSHIAQIPSLAVHFKNALLSMPLVHRQQLQEVIRASVSQDQSAIQAKAATPSLGIRLPLPTGESREKIFQLPPTVTYSNNDNMEENEDEEEDEEDDDDWDAFQSFPASANAAGVDSKVESISEETVLVEKNSSVPEVERESDLFQEAVSQSPNNTRDASDTTQEDVEDEVISETPGGQMASHGSIPYDGNVVEEPIDSRTSSGLAEPSDDDQHDQGEEEATLNKEKEEGAGSTKVTEQITSDLDPIGNNERSAVSKDQELIKENSDDESEPGPVDTTPLDKGDDEDGATG</sequence>
<feature type="compositionally biased region" description="Acidic residues" evidence="1">
    <location>
        <begin position="408"/>
        <end position="421"/>
    </location>
</feature>
<feature type="compositionally biased region" description="Basic and acidic residues" evidence="1">
    <location>
        <begin position="454"/>
        <end position="465"/>
    </location>
</feature>
<dbReference type="PANTHER" id="PTHR46975">
    <property type="entry name" value="PROTEIN SWEETIE"/>
    <property type="match status" value="1"/>
</dbReference>
<dbReference type="InterPro" id="IPR016024">
    <property type="entry name" value="ARM-type_fold"/>
</dbReference>
<feature type="region of interest" description="Disordered" evidence="1">
    <location>
        <begin position="326"/>
        <end position="491"/>
    </location>
</feature>
<protein>
    <submittedName>
        <fullName evidence="2">Uncharacterized protein</fullName>
    </submittedName>
</protein>
<dbReference type="Proteomes" id="UP001187192">
    <property type="component" value="Unassembled WGS sequence"/>
</dbReference>